<accession>A0A2P4EWY0</accession>
<evidence type="ECO:0000313" key="2">
    <source>
        <dbReference type="Proteomes" id="UP000243451"/>
    </source>
</evidence>
<comment type="caution">
    <text evidence="1">The sequence shown here is derived from an EMBL/GenBank/DDBJ whole genome shotgun (WGS) entry which is preliminary data.</text>
</comment>
<evidence type="ECO:0000313" key="1">
    <source>
        <dbReference type="EMBL" id="POB04494.1"/>
    </source>
</evidence>
<protein>
    <recommendedName>
        <fullName evidence="3">Lipoprotein</fullName>
    </recommendedName>
</protein>
<dbReference type="AlphaFoldDB" id="A0A2P4EWY0"/>
<dbReference type="Proteomes" id="UP000243451">
    <property type="component" value="Unassembled WGS sequence"/>
</dbReference>
<dbReference type="PROSITE" id="PS51257">
    <property type="entry name" value="PROKAR_LIPOPROTEIN"/>
    <property type="match status" value="1"/>
</dbReference>
<keyword evidence="2" id="KW-1185">Reference proteome</keyword>
<reference evidence="1 2" key="1">
    <citation type="submission" date="2018-01" db="EMBL/GenBank/DDBJ databases">
        <title>Draft genome of the type strain Pseudomonas oceani DSM 100277 isolated from the deep water in Okinawa trough, northwestern Pacific Ocean.</title>
        <authorList>
            <person name="Gomila M."/>
            <person name="Mulet M."/>
            <person name="Garcia-Valdes E."/>
            <person name="Lalucat J."/>
        </authorList>
    </citation>
    <scope>NUCLEOTIDE SEQUENCE [LARGE SCALE GENOMIC DNA]</scope>
    <source>
        <strain evidence="1 2">DSM 100277</strain>
    </source>
</reference>
<dbReference type="OrthoDB" id="6401666at2"/>
<gene>
    <name evidence="1" type="ORF">C1949_05830</name>
</gene>
<proteinExistence type="predicted"/>
<organism evidence="1 2">
    <name type="scientific">Halopseudomonas oceani</name>
    <dbReference type="NCBI Taxonomy" id="1708783"/>
    <lineage>
        <taxon>Bacteria</taxon>
        <taxon>Pseudomonadati</taxon>
        <taxon>Pseudomonadota</taxon>
        <taxon>Gammaproteobacteria</taxon>
        <taxon>Pseudomonadales</taxon>
        <taxon>Pseudomonadaceae</taxon>
        <taxon>Halopseudomonas</taxon>
    </lineage>
</organism>
<name>A0A2P4EWY0_9GAMM</name>
<dbReference type="EMBL" id="PPSK01000004">
    <property type="protein sequence ID" value="POB04494.1"/>
    <property type="molecule type" value="Genomic_DNA"/>
</dbReference>
<evidence type="ECO:0008006" key="3">
    <source>
        <dbReference type="Google" id="ProtNLM"/>
    </source>
</evidence>
<sequence>MKEIALFSVALLLGGCAYGIVDRSNEVRNAETLATCYVTVKPAFLYEARCADLDASGFGDSTFCTGIQGFDPAPYEVDNHTYHYEYPKSWAAYLDAKNTWDETLFKKLLFEKQRSIIAPVNVGTTLEITGVYEYPRGETGRVLILKTRLTSGEFNGTEVELPSRGGFSDAGPDWVRQWTYRPDQGIELSSEYLEPCDNQSVVNRVK</sequence>
<dbReference type="RefSeq" id="WP_104737541.1">
    <property type="nucleotide sequence ID" value="NZ_BMHR01000003.1"/>
</dbReference>